<dbReference type="EC" id="3.1.-.-" evidence="15"/>
<keyword evidence="9 15" id="KW-0460">Magnesium</keyword>
<protein>
    <recommendedName>
        <fullName evidence="15">Flap endonuclease 1</fullName>
        <shortName evidence="15">FEN-1</shortName>
        <ecNumber evidence="15">3.1.-.-</ecNumber>
    </recommendedName>
    <alternativeName>
        <fullName evidence="15">Flap structure-specific endonuclease 1</fullName>
    </alternativeName>
</protein>
<dbReference type="InterPro" id="IPR023426">
    <property type="entry name" value="Flap_endonuc"/>
</dbReference>
<dbReference type="GO" id="GO:0004523">
    <property type="term" value="F:RNA-DNA hybrid ribonuclease activity"/>
    <property type="evidence" value="ECO:0007669"/>
    <property type="project" value="TreeGrafter"/>
</dbReference>
<dbReference type="Pfam" id="PF00752">
    <property type="entry name" value="XPG_N"/>
    <property type="match status" value="1"/>
</dbReference>
<keyword evidence="10 15" id="KW-0496">Mitochondrion</keyword>
<organism evidence="19 20">
    <name type="scientific">Takifugu bimaculatus</name>
    <dbReference type="NCBI Taxonomy" id="433685"/>
    <lineage>
        <taxon>Eukaryota</taxon>
        <taxon>Metazoa</taxon>
        <taxon>Chordata</taxon>
        <taxon>Craniata</taxon>
        <taxon>Vertebrata</taxon>
        <taxon>Euteleostomi</taxon>
        <taxon>Actinopterygii</taxon>
        <taxon>Neopterygii</taxon>
        <taxon>Teleostei</taxon>
        <taxon>Neoteleostei</taxon>
        <taxon>Acanthomorphata</taxon>
        <taxon>Eupercaria</taxon>
        <taxon>Tetraodontiformes</taxon>
        <taxon>Tetradontoidea</taxon>
        <taxon>Tetraodontidae</taxon>
        <taxon>Takifugu</taxon>
    </lineage>
</organism>
<evidence type="ECO:0000256" key="9">
    <source>
        <dbReference type="ARBA" id="ARBA00022842"/>
    </source>
</evidence>
<dbReference type="EMBL" id="SWLE01000009">
    <property type="protein sequence ID" value="TNM96257.1"/>
    <property type="molecule type" value="Genomic_DNA"/>
</dbReference>
<dbReference type="InterPro" id="IPR019974">
    <property type="entry name" value="XPG_CS"/>
</dbReference>
<dbReference type="Gene3D" id="1.10.150.20">
    <property type="entry name" value="5' to 3' exonuclease, C-terminal subdomain"/>
    <property type="match status" value="1"/>
</dbReference>
<keyword evidence="7 15" id="KW-0378">Hydrolase</keyword>
<comment type="similarity">
    <text evidence="15">Belongs to the XPG/RAD2 endonuclease family. FEN1 subfamily.</text>
</comment>
<dbReference type="PROSITE" id="PS00842">
    <property type="entry name" value="XPG_2"/>
    <property type="match status" value="1"/>
</dbReference>
<evidence type="ECO:0000256" key="13">
    <source>
        <dbReference type="ARBA" id="ARBA00029382"/>
    </source>
</evidence>
<evidence type="ECO:0000256" key="14">
    <source>
        <dbReference type="ARBA" id="ARBA00046466"/>
    </source>
</evidence>
<dbReference type="CDD" id="cd09867">
    <property type="entry name" value="PIN_FEN1"/>
    <property type="match status" value="1"/>
</dbReference>
<dbReference type="GO" id="GO:0005730">
    <property type="term" value="C:nucleolus"/>
    <property type="evidence" value="ECO:0007669"/>
    <property type="project" value="UniProtKB-SubCell"/>
</dbReference>
<gene>
    <name evidence="19" type="ORF">fugu_015918</name>
</gene>
<evidence type="ECO:0000256" key="10">
    <source>
        <dbReference type="ARBA" id="ARBA00023128"/>
    </source>
</evidence>
<name>A0A4Z2BWL7_9TELE</name>
<feature type="coiled-coil region" evidence="16">
    <location>
        <begin position="166"/>
        <end position="193"/>
    </location>
</feature>
<dbReference type="AlphaFoldDB" id="A0A4Z2BWL7"/>
<dbReference type="GO" id="GO:0006284">
    <property type="term" value="P:base-excision repair"/>
    <property type="evidence" value="ECO:0007669"/>
    <property type="project" value="UniProtKB-UniRule"/>
</dbReference>
<evidence type="ECO:0000256" key="12">
    <source>
        <dbReference type="ARBA" id="ARBA00023242"/>
    </source>
</evidence>
<comment type="subcellular location">
    <subcellularLocation>
        <location evidence="15">Nucleus</location>
        <location evidence="15">Nucleolus</location>
    </subcellularLocation>
    <subcellularLocation>
        <location evidence="15">Nucleus</location>
        <location evidence="15">Nucleoplasm</location>
    </subcellularLocation>
    <subcellularLocation>
        <location evidence="15">Mitochondrion</location>
    </subcellularLocation>
    <text evidence="15">Resides mostly in the nucleoli and relocalizes to the nucleoplasm upon DNA damage.</text>
</comment>
<evidence type="ECO:0000256" key="1">
    <source>
        <dbReference type="ARBA" id="ARBA00022553"/>
    </source>
</evidence>
<keyword evidence="12 15" id="KW-0539">Nucleus</keyword>
<comment type="function">
    <text evidence="13 15">Structure-specific nuclease with 5'-flap endonuclease and 5'-3' exonuclease activities involved in DNA replication and repair. During DNA replication, cleaves the 5'-overhanging flap structure that is generated by displacement synthesis when DNA polymerase encounters the 5'-end of a downstream Okazaki fragment. It enters the flap from the 5'-end and then tracks to cleave the flap base, leaving a nick for ligation. Also involved in the long patch base excision repair (LP-BER) pathway, by cleaving within the apurinic/apyrimidinic (AP) site-terminated flap. Acts as a genome stabilization factor that prevents flaps from equilibrating into structures that lead to duplications and deletions. Also possesses 5'-3' exonuclease activity on nicked or gapped double-stranded DNA, and exhibits RNase H activity. Also involved in replication and repair of rDNA and in repairing mitochondrial DNA.</text>
</comment>
<keyword evidence="3 15" id="KW-0540">Nuclease</keyword>
<evidence type="ECO:0000256" key="16">
    <source>
        <dbReference type="SAM" id="Coils"/>
    </source>
</evidence>
<comment type="caution">
    <text evidence="19">The sequence shown here is derived from an EMBL/GenBank/DDBJ whole genome shotgun (WGS) entry which is preliminary data.</text>
</comment>
<feature type="domain" description="XPG N-terminal" evidence="18">
    <location>
        <begin position="70"/>
        <end position="176"/>
    </location>
</feature>
<dbReference type="PANTHER" id="PTHR11081">
    <property type="entry name" value="FLAP ENDONUCLEASE FAMILY MEMBER"/>
    <property type="match status" value="1"/>
</dbReference>
<dbReference type="GO" id="GO:0030145">
    <property type="term" value="F:manganese ion binding"/>
    <property type="evidence" value="ECO:0007669"/>
    <property type="project" value="TreeGrafter"/>
</dbReference>
<evidence type="ECO:0000256" key="15">
    <source>
        <dbReference type="HAMAP-Rule" id="MF_03140"/>
    </source>
</evidence>
<dbReference type="GO" id="GO:0005654">
    <property type="term" value="C:nucleoplasm"/>
    <property type="evidence" value="ECO:0007669"/>
    <property type="project" value="UniProtKB-SubCell"/>
</dbReference>
<feature type="domain" description="XPG-I" evidence="17">
    <location>
        <begin position="215"/>
        <end position="287"/>
    </location>
</feature>
<evidence type="ECO:0000313" key="20">
    <source>
        <dbReference type="Proteomes" id="UP000516260"/>
    </source>
</evidence>
<keyword evidence="1 15" id="KW-0597">Phosphoprotein</keyword>
<dbReference type="GO" id="GO:0003677">
    <property type="term" value="F:DNA binding"/>
    <property type="evidence" value="ECO:0007669"/>
    <property type="project" value="UniProtKB-UniRule"/>
</dbReference>
<dbReference type="SMART" id="SM00484">
    <property type="entry name" value="XPGI"/>
    <property type="match status" value="1"/>
</dbReference>
<dbReference type="SUPFAM" id="SSF88723">
    <property type="entry name" value="PIN domain-like"/>
    <property type="match status" value="1"/>
</dbReference>
<dbReference type="InterPro" id="IPR006084">
    <property type="entry name" value="XPG/Rad2"/>
</dbReference>
<dbReference type="FunFam" id="3.40.50.1010:FF:000003">
    <property type="entry name" value="Flap endonuclease 1"/>
    <property type="match status" value="1"/>
</dbReference>
<dbReference type="InterPro" id="IPR029060">
    <property type="entry name" value="PIN-like_dom_sf"/>
</dbReference>
<keyword evidence="20" id="KW-1185">Reference proteome</keyword>
<keyword evidence="2 15" id="KW-0235">DNA replication</keyword>
<dbReference type="Pfam" id="PF00867">
    <property type="entry name" value="XPG_I"/>
    <property type="match status" value="1"/>
</dbReference>
<reference evidence="19 20" key="1">
    <citation type="submission" date="2019-04" db="EMBL/GenBank/DDBJ databases">
        <title>The sequence and de novo assembly of Takifugu bimaculatus genome using PacBio and Hi-C technologies.</title>
        <authorList>
            <person name="Xu P."/>
            <person name="Liu B."/>
            <person name="Zhou Z."/>
        </authorList>
    </citation>
    <scope>NUCLEOTIDE SEQUENCE [LARGE SCALE GENOMIC DNA]</scope>
    <source>
        <strain evidence="19">TB-2018</strain>
        <tissue evidence="19">Muscle</tissue>
    </source>
</reference>
<evidence type="ECO:0000256" key="3">
    <source>
        <dbReference type="ARBA" id="ARBA00022722"/>
    </source>
</evidence>
<keyword evidence="11 15" id="KW-0234">DNA repair</keyword>
<dbReference type="InterPro" id="IPR006086">
    <property type="entry name" value="XPG-I_dom"/>
</dbReference>
<evidence type="ECO:0000259" key="17">
    <source>
        <dbReference type="SMART" id="SM00484"/>
    </source>
</evidence>
<keyword evidence="8 15" id="KW-0269">Exonuclease</keyword>
<proteinExistence type="inferred from homology"/>
<dbReference type="PRINTS" id="PR00853">
    <property type="entry name" value="XPGRADSUPER"/>
</dbReference>
<evidence type="ECO:0000313" key="19">
    <source>
        <dbReference type="EMBL" id="TNM96257.1"/>
    </source>
</evidence>
<dbReference type="SMART" id="SM00279">
    <property type="entry name" value="HhH2"/>
    <property type="match status" value="1"/>
</dbReference>
<evidence type="ECO:0000256" key="11">
    <source>
        <dbReference type="ARBA" id="ARBA00023204"/>
    </source>
</evidence>
<dbReference type="HAMAP" id="MF_00614">
    <property type="entry name" value="Fen"/>
    <property type="match status" value="1"/>
</dbReference>
<keyword evidence="5 15" id="KW-0255">Endonuclease</keyword>
<comment type="cofactor">
    <cofactor evidence="15">
        <name>Mg(2+)</name>
        <dbReference type="ChEBI" id="CHEBI:18420"/>
    </cofactor>
    <text evidence="15">Binds 2 magnesium ions per subunit. They probably participate in the reaction catalyzed by the enzyme. May bind an additional third magnesium ion after substrate binding.</text>
</comment>
<dbReference type="Proteomes" id="UP000516260">
    <property type="component" value="Chromosome 17"/>
</dbReference>
<evidence type="ECO:0000256" key="5">
    <source>
        <dbReference type="ARBA" id="ARBA00022759"/>
    </source>
</evidence>
<dbReference type="SMART" id="SM00485">
    <property type="entry name" value="XPGN"/>
    <property type="match status" value="1"/>
</dbReference>
<dbReference type="Gene3D" id="3.40.50.1010">
    <property type="entry name" value="5'-nuclease"/>
    <property type="match status" value="1"/>
</dbReference>
<keyword evidence="16" id="KW-0175">Coiled coil</keyword>
<keyword evidence="6 15" id="KW-0227">DNA damage</keyword>
<evidence type="ECO:0000256" key="2">
    <source>
        <dbReference type="ARBA" id="ARBA00022705"/>
    </source>
</evidence>
<evidence type="ECO:0000256" key="6">
    <source>
        <dbReference type="ARBA" id="ARBA00022763"/>
    </source>
</evidence>
<evidence type="ECO:0000259" key="18">
    <source>
        <dbReference type="SMART" id="SM00485"/>
    </source>
</evidence>
<dbReference type="GO" id="GO:0005739">
    <property type="term" value="C:mitochondrion"/>
    <property type="evidence" value="ECO:0007669"/>
    <property type="project" value="UniProtKB-SubCell"/>
</dbReference>
<dbReference type="GO" id="GO:0008409">
    <property type="term" value="F:5'-3' exonuclease activity"/>
    <property type="evidence" value="ECO:0007669"/>
    <property type="project" value="UniProtKB-UniRule"/>
</dbReference>
<evidence type="ECO:0000256" key="4">
    <source>
        <dbReference type="ARBA" id="ARBA00022723"/>
    </source>
</evidence>
<dbReference type="PANTHER" id="PTHR11081:SF51">
    <property type="entry name" value="FLAP ENDONUCLEASE 1"/>
    <property type="match status" value="1"/>
</dbReference>
<evidence type="ECO:0000256" key="8">
    <source>
        <dbReference type="ARBA" id="ARBA00022839"/>
    </source>
</evidence>
<keyword evidence="4 15" id="KW-0479">Metal-binding</keyword>
<dbReference type="GO" id="GO:0017108">
    <property type="term" value="F:5'-flap endonuclease activity"/>
    <property type="evidence" value="ECO:0007669"/>
    <property type="project" value="UniProtKB-UniRule"/>
</dbReference>
<accession>A0A4Z2BWL7</accession>
<dbReference type="GO" id="GO:0043137">
    <property type="term" value="P:DNA replication, removal of RNA primer"/>
    <property type="evidence" value="ECO:0007669"/>
    <property type="project" value="UniProtKB-UniRule"/>
</dbReference>
<sequence>MPCRYFRLSAQSRLIKPAPSLHAPLEQLLLPCSQIDHVWFWISRECAANLALDNLLPLLTKPLSGQHITMGIHGLAKLIADQAPGAIKEQDIKNYFGRKIAIDASMCMYQFLIAVRQDGNVLQNEDGETTSHLMGMFYRTIRMLEHGIKPVYVFDGKPPQLKSSELEKRGEKRAEAEKLLAQAQETGEQENIEKFSKRLVKVTKQHSDECKKLLTLMGVPYIEAPCEAEASCAALVKAGKVFATATEDMDGLTFGTNVLLRHLTASEAKKLPIQEFHFSRVLQETGLTNEQFIDLCILLGCDYCGTIKGIGPKRAIDLIKQHWLH</sequence>
<dbReference type="InterPro" id="IPR008918">
    <property type="entry name" value="HhH2"/>
</dbReference>
<comment type="subunit">
    <text evidence="14">Interacts with PCNA. Three molecules of FEN1 bind to one PCNA trimer with each molecule binding to one PCNA monomer. PCNA stimulates the nuclease activity without altering cleavage specificity. The C-terminal domain binds EP300; can bind simultaneously to both PCNA and EP300. Interacts with DDX11; this interaction is direct and increases flap endonuclease activity of FEN1. Interacts with WDR4; regulating its endonuclease activity. Interacts with POLB.</text>
</comment>
<dbReference type="InterPro" id="IPR006085">
    <property type="entry name" value="XPG_DNA_repair_N"/>
</dbReference>
<evidence type="ECO:0000256" key="7">
    <source>
        <dbReference type="ARBA" id="ARBA00022801"/>
    </source>
</evidence>
<dbReference type="GO" id="GO:0000287">
    <property type="term" value="F:magnesium ion binding"/>
    <property type="evidence" value="ECO:0007669"/>
    <property type="project" value="UniProtKB-UniRule"/>
</dbReference>
<dbReference type="PROSITE" id="PS00841">
    <property type="entry name" value="XPG_1"/>
    <property type="match status" value="1"/>
</dbReference>